<feature type="chain" id="PRO_5046067046" description="Alpha-L-arabinofuranosidase" evidence="9">
    <location>
        <begin position="19"/>
        <end position="346"/>
    </location>
</feature>
<keyword evidence="5 8" id="KW-0732">Signal</keyword>
<dbReference type="RefSeq" id="XP_064729883.1">
    <property type="nucleotide sequence ID" value="XM_064874161.1"/>
</dbReference>
<evidence type="ECO:0000313" key="11">
    <source>
        <dbReference type="Proteomes" id="UP001334248"/>
    </source>
</evidence>
<feature type="signal peptide" evidence="9">
    <location>
        <begin position="1"/>
        <end position="18"/>
    </location>
</feature>
<proteinExistence type="inferred from homology"/>
<keyword evidence="4 8" id="KW-0964">Secreted</keyword>
<evidence type="ECO:0000256" key="9">
    <source>
        <dbReference type="SAM" id="SignalP"/>
    </source>
</evidence>
<name>A0ABR0RNH1_9EURO</name>
<evidence type="ECO:0000256" key="7">
    <source>
        <dbReference type="ARBA" id="ARBA00023295"/>
    </source>
</evidence>
<keyword evidence="6 8" id="KW-0378">Hydrolase</keyword>
<comment type="catalytic activity">
    <reaction evidence="1 8">
        <text>Hydrolysis of terminal non-reducing alpha-L-arabinofuranoside residues in alpha-L-arabinosides.</text>
        <dbReference type="EC" id="3.2.1.55"/>
    </reaction>
</comment>
<evidence type="ECO:0000256" key="6">
    <source>
        <dbReference type="ARBA" id="ARBA00022801"/>
    </source>
</evidence>
<reference evidence="10 11" key="1">
    <citation type="journal article" date="2023" name="Res Sq">
        <title>Genomic and morphological characterization of Knufia obscura isolated from the Mars 2020 spacecraft assembly facility.</title>
        <authorList>
            <person name="Chander A.M."/>
            <person name="Teixeira M.M."/>
            <person name="Singh N.K."/>
            <person name="Williams M.P."/>
            <person name="Parker C.W."/>
            <person name="Leo P."/>
            <person name="Stajich J.E."/>
            <person name="Torok T."/>
            <person name="Tighe S."/>
            <person name="Mason C.E."/>
            <person name="Venkateswaran K."/>
        </authorList>
    </citation>
    <scope>NUCLEOTIDE SEQUENCE [LARGE SCALE GENOMIC DNA]</scope>
    <source>
        <strain evidence="10 11">CCFEE 5817</strain>
    </source>
</reference>
<dbReference type="GeneID" id="89999193"/>
<evidence type="ECO:0000256" key="5">
    <source>
        <dbReference type="ARBA" id="ARBA00022729"/>
    </source>
</evidence>
<dbReference type="EC" id="3.2.1.55" evidence="8"/>
<evidence type="ECO:0000256" key="1">
    <source>
        <dbReference type="ARBA" id="ARBA00001462"/>
    </source>
</evidence>
<dbReference type="Gene3D" id="2.115.10.20">
    <property type="entry name" value="Glycosyl hydrolase domain, family 43"/>
    <property type="match status" value="1"/>
</dbReference>
<keyword evidence="11" id="KW-1185">Reference proteome</keyword>
<sequence>MLSSILLTALTACTSALAAAILSPNHNLTPRAALPTNFEWSSSAPLISPPPGSPFAAYKDPSIVYYNGAYHVFVSTASSTGYKLAHLTFTDFSTASTATVTDLSTTAIGPGYRAAPQIFFFEPDNLWYLVFQNGNAAYSTNPDISDPTGWSAPKNFFSSVPSIITENIGNGFWLDMWVICDETNCYMFSSDDNGHLYRSETTVANFPAGFTNTVIALSDANKNALFEASNVYALGDGTYLLLVEAIGSQGRYFRSWTSSSLSGTWTPLADSESNPFAGAANVAFEGAAWTRSISHGEMVRVGYDQTLTIDPCNLRYLYQGIDTAATGDYDLLPWKLGLITQTDSAC</sequence>
<keyword evidence="7 8" id="KW-0326">Glycosidase</keyword>
<dbReference type="InterPro" id="IPR023296">
    <property type="entry name" value="Glyco_hydro_beta-prop_sf"/>
</dbReference>
<comment type="similarity">
    <text evidence="3 8">Belongs to the glycosyl hydrolase 62 family.</text>
</comment>
<comment type="function">
    <text evidence="8">Alpha-L-arabinofuranosidase involved in the hydrolysis of xylan, a major structural heterogeneous polysaccharide found in plant biomass representing the second most abundant polysaccharide in the biosphere, after cellulose.</text>
</comment>
<evidence type="ECO:0000313" key="10">
    <source>
        <dbReference type="EMBL" id="KAK5941793.1"/>
    </source>
</evidence>
<dbReference type="EMBL" id="JAVHJV010000006">
    <property type="protein sequence ID" value="KAK5941793.1"/>
    <property type="molecule type" value="Genomic_DNA"/>
</dbReference>
<dbReference type="CDD" id="cd08987">
    <property type="entry name" value="GH62"/>
    <property type="match status" value="1"/>
</dbReference>
<dbReference type="PANTHER" id="PTHR40631">
    <property type="entry name" value="ALPHA-L-ARABINOFURANOSIDASE AXHA-2-RELATED"/>
    <property type="match status" value="1"/>
</dbReference>
<protein>
    <recommendedName>
        <fullName evidence="8">Alpha-L-arabinofuranosidase</fullName>
        <ecNumber evidence="8">3.2.1.55</ecNumber>
    </recommendedName>
</protein>
<evidence type="ECO:0000256" key="2">
    <source>
        <dbReference type="ARBA" id="ARBA00004613"/>
    </source>
</evidence>
<evidence type="ECO:0000256" key="8">
    <source>
        <dbReference type="RuleBase" id="RU368117"/>
    </source>
</evidence>
<dbReference type="SUPFAM" id="SSF75005">
    <property type="entry name" value="Arabinanase/levansucrase/invertase"/>
    <property type="match status" value="1"/>
</dbReference>
<evidence type="ECO:0000256" key="3">
    <source>
        <dbReference type="ARBA" id="ARBA00007396"/>
    </source>
</evidence>
<dbReference type="Proteomes" id="UP001334248">
    <property type="component" value="Unassembled WGS sequence"/>
</dbReference>
<evidence type="ECO:0000256" key="4">
    <source>
        <dbReference type="ARBA" id="ARBA00022525"/>
    </source>
</evidence>
<dbReference type="InterPro" id="IPR005193">
    <property type="entry name" value="GH62_arabinosidase"/>
</dbReference>
<dbReference type="PANTHER" id="PTHR40631:SF2">
    <property type="entry name" value="ALPHA-L-ARABINOFURANOSIDASE"/>
    <property type="match status" value="1"/>
</dbReference>
<dbReference type="Pfam" id="PF03664">
    <property type="entry name" value="Glyco_hydro_62"/>
    <property type="match status" value="1"/>
</dbReference>
<accession>A0ABR0RNH1</accession>
<comment type="subcellular location">
    <subcellularLocation>
        <location evidence="2 8">Secreted</location>
    </subcellularLocation>
</comment>
<organism evidence="10 11">
    <name type="scientific">Knufia obscura</name>
    <dbReference type="NCBI Taxonomy" id="1635080"/>
    <lineage>
        <taxon>Eukaryota</taxon>
        <taxon>Fungi</taxon>
        <taxon>Dikarya</taxon>
        <taxon>Ascomycota</taxon>
        <taxon>Pezizomycotina</taxon>
        <taxon>Eurotiomycetes</taxon>
        <taxon>Chaetothyriomycetidae</taxon>
        <taxon>Chaetothyriales</taxon>
        <taxon>Trichomeriaceae</taxon>
        <taxon>Knufia</taxon>
    </lineage>
</organism>
<comment type="caution">
    <text evidence="10">The sequence shown here is derived from an EMBL/GenBank/DDBJ whole genome shotgun (WGS) entry which is preliminary data.</text>
</comment>
<gene>
    <name evidence="10" type="ORF">PMZ80_005744</name>
</gene>